<name>A0A9D9E125_9SPIO</name>
<reference evidence="6" key="1">
    <citation type="submission" date="2020-10" db="EMBL/GenBank/DDBJ databases">
        <authorList>
            <person name="Gilroy R."/>
        </authorList>
    </citation>
    <scope>NUCLEOTIDE SEQUENCE</scope>
    <source>
        <strain evidence="6">7293</strain>
    </source>
</reference>
<evidence type="ECO:0000256" key="2">
    <source>
        <dbReference type="ARBA" id="ARBA00023004"/>
    </source>
</evidence>
<reference evidence="6" key="2">
    <citation type="journal article" date="2021" name="PeerJ">
        <title>Extensive microbial diversity within the chicken gut microbiome revealed by metagenomics and culture.</title>
        <authorList>
            <person name="Gilroy R."/>
            <person name="Ravi A."/>
            <person name="Getino M."/>
            <person name="Pursley I."/>
            <person name="Horton D.L."/>
            <person name="Alikhan N.F."/>
            <person name="Baker D."/>
            <person name="Gharbi K."/>
            <person name="Hall N."/>
            <person name="Watson M."/>
            <person name="Adriaenssens E.M."/>
            <person name="Foster-Nyarko E."/>
            <person name="Jarju S."/>
            <person name="Secka A."/>
            <person name="Antonio M."/>
            <person name="Oren A."/>
            <person name="Chaudhuri R.R."/>
            <person name="La Ragione R."/>
            <person name="Hildebrand F."/>
            <person name="Pallen M.J."/>
        </authorList>
    </citation>
    <scope>NUCLEOTIDE SEQUENCE</scope>
    <source>
        <strain evidence="6">7293</strain>
    </source>
</reference>
<dbReference type="InterPro" id="IPR017900">
    <property type="entry name" value="4Fe4S_Fe_S_CS"/>
</dbReference>
<dbReference type="InterPro" id="IPR017896">
    <property type="entry name" value="4Fe4S_Fe-S-bd"/>
</dbReference>
<dbReference type="GO" id="GO:0046872">
    <property type="term" value="F:metal ion binding"/>
    <property type="evidence" value="ECO:0007669"/>
    <property type="project" value="UniProtKB-KW"/>
</dbReference>
<comment type="caution">
    <text evidence="6">The sequence shown here is derived from an EMBL/GenBank/DDBJ whole genome shotgun (WGS) entry which is preliminary data.</text>
</comment>
<dbReference type="InterPro" id="IPR008254">
    <property type="entry name" value="Flavodoxin/NO_synth"/>
</dbReference>
<protein>
    <submittedName>
        <fullName evidence="6">EFR1 family ferrodoxin</fullName>
    </submittedName>
</protein>
<dbReference type="InterPro" id="IPR029039">
    <property type="entry name" value="Flavoprotein-like_sf"/>
</dbReference>
<dbReference type="PROSITE" id="PS50902">
    <property type="entry name" value="FLAVODOXIN_LIKE"/>
    <property type="match status" value="1"/>
</dbReference>
<evidence type="ECO:0000313" key="6">
    <source>
        <dbReference type="EMBL" id="MBO8436246.1"/>
    </source>
</evidence>
<dbReference type="PROSITE" id="PS00198">
    <property type="entry name" value="4FE4S_FER_1"/>
    <property type="match status" value="2"/>
</dbReference>
<proteinExistence type="predicted"/>
<dbReference type="GO" id="GO:0010181">
    <property type="term" value="F:FMN binding"/>
    <property type="evidence" value="ECO:0007669"/>
    <property type="project" value="InterPro"/>
</dbReference>
<organism evidence="6 7">
    <name type="scientific">Candidatus Ornithospirochaeta stercoripullorum</name>
    <dbReference type="NCBI Taxonomy" id="2840899"/>
    <lineage>
        <taxon>Bacteria</taxon>
        <taxon>Pseudomonadati</taxon>
        <taxon>Spirochaetota</taxon>
        <taxon>Spirochaetia</taxon>
        <taxon>Spirochaetales</taxon>
        <taxon>Spirochaetaceae</taxon>
        <taxon>Spirochaetaceae incertae sedis</taxon>
        <taxon>Candidatus Ornithospirochaeta</taxon>
    </lineage>
</organism>
<dbReference type="EMBL" id="JADIMT010000055">
    <property type="protein sequence ID" value="MBO8436246.1"/>
    <property type="molecule type" value="Genomic_DNA"/>
</dbReference>
<dbReference type="AlphaFoldDB" id="A0A9D9E125"/>
<keyword evidence="2" id="KW-0408">Iron</keyword>
<dbReference type="PROSITE" id="PS51379">
    <property type="entry name" value="4FE4S_FER_2"/>
    <property type="match status" value="1"/>
</dbReference>
<sequence length="285" mass="32253">MRIMMFVFSGTGNTEKVAKLLGKEIMKTGNEICIIELSKQTQVQEIQEADALIVAYPVHAFNCPEPVLDFLRQLSTPKLDAYLLQTSGEPLRFNKAAFARPRAILRKKGCTVKGCFSFVMPYNIIFRHSDKMAMRMWKAAEIQTRRYLKMILSRTGEMYNVDILSRAISRILSIEHPGARLIGKGFRADNNCSGCGKCASRCPQENIEMKGNKPKFGSNCALCMRCVMHCPVNAIHASILNGWKVNGQYSFQGVAANDDEICRYCHNAYLDYFREAEKLVNENRP</sequence>
<keyword evidence="1" id="KW-0479">Metal-binding</keyword>
<evidence type="ECO:0000259" key="4">
    <source>
        <dbReference type="PROSITE" id="PS50902"/>
    </source>
</evidence>
<dbReference type="SUPFAM" id="SSF52218">
    <property type="entry name" value="Flavoproteins"/>
    <property type="match status" value="1"/>
</dbReference>
<dbReference type="Proteomes" id="UP000823615">
    <property type="component" value="Unassembled WGS sequence"/>
</dbReference>
<dbReference type="Gene3D" id="3.30.70.20">
    <property type="match status" value="1"/>
</dbReference>
<dbReference type="SUPFAM" id="SSF54862">
    <property type="entry name" value="4Fe-4S ferredoxins"/>
    <property type="match status" value="1"/>
</dbReference>
<evidence type="ECO:0000313" key="7">
    <source>
        <dbReference type="Proteomes" id="UP000823615"/>
    </source>
</evidence>
<dbReference type="Gene3D" id="3.40.50.360">
    <property type="match status" value="1"/>
</dbReference>
<evidence type="ECO:0000259" key="5">
    <source>
        <dbReference type="PROSITE" id="PS51379"/>
    </source>
</evidence>
<dbReference type="GO" id="GO:0051536">
    <property type="term" value="F:iron-sulfur cluster binding"/>
    <property type="evidence" value="ECO:0007669"/>
    <property type="project" value="UniProtKB-KW"/>
</dbReference>
<dbReference type="NCBIfam" id="NF038196">
    <property type="entry name" value="ferrodoxin_EFR1"/>
    <property type="match status" value="1"/>
</dbReference>
<gene>
    <name evidence="6" type="ORF">IAA97_04640</name>
</gene>
<evidence type="ECO:0000256" key="3">
    <source>
        <dbReference type="ARBA" id="ARBA00023014"/>
    </source>
</evidence>
<accession>A0A9D9E125</accession>
<feature type="domain" description="4Fe-4S ferredoxin-type" evidence="5">
    <location>
        <begin position="183"/>
        <end position="212"/>
    </location>
</feature>
<evidence type="ECO:0000256" key="1">
    <source>
        <dbReference type="ARBA" id="ARBA00022723"/>
    </source>
</evidence>
<keyword evidence="3" id="KW-0411">Iron-sulfur</keyword>
<feature type="domain" description="Flavodoxin-like" evidence="4">
    <location>
        <begin position="3"/>
        <end position="142"/>
    </location>
</feature>
<dbReference type="InterPro" id="IPR047964">
    <property type="entry name" value="EFR1-like"/>
</dbReference>